<feature type="transmembrane region" description="Helical" evidence="7">
    <location>
        <begin position="67"/>
        <end position="85"/>
    </location>
</feature>
<gene>
    <name evidence="9" type="ordered locus">HCH_06529</name>
</gene>
<keyword evidence="5 7" id="KW-1133">Transmembrane helix</keyword>
<feature type="transmembrane region" description="Helical" evidence="7">
    <location>
        <begin position="127"/>
        <end position="148"/>
    </location>
</feature>
<dbReference type="InterPro" id="IPR050171">
    <property type="entry name" value="MFS_Transporters"/>
</dbReference>
<feature type="transmembrane region" description="Helical" evidence="7">
    <location>
        <begin position="40"/>
        <end position="60"/>
    </location>
</feature>
<dbReference type="HOGENOM" id="CLU_001265_63_1_6"/>
<keyword evidence="3" id="KW-1003">Cell membrane</keyword>
<protein>
    <submittedName>
        <fullName evidence="9">Permease of the major facilitator superfamily</fullName>
    </submittedName>
</protein>
<evidence type="ECO:0000313" key="10">
    <source>
        <dbReference type="Proteomes" id="UP000000238"/>
    </source>
</evidence>
<dbReference type="InterPro" id="IPR020846">
    <property type="entry name" value="MFS_dom"/>
</dbReference>
<reference evidence="9 10" key="1">
    <citation type="journal article" date="2005" name="Nucleic Acids Res.">
        <title>Genomic blueprint of Hahella chejuensis, a marine microbe producing an algicidal agent.</title>
        <authorList>
            <person name="Jeong H."/>
            <person name="Yim J.H."/>
            <person name="Lee C."/>
            <person name="Choi S.-H."/>
            <person name="Park Y.K."/>
            <person name="Yoon S.H."/>
            <person name="Hur C.-G."/>
            <person name="Kang H.-Y."/>
            <person name="Kim D."/>
            <person name="Lee H.H."/>
            <person name="Park K.H."/>
            <person name="Park S.-H."/>
            <person name="Park H.-S."/>
            <person name="Lee H.K."/>
            <person name="Oh T.K."/>
            <person name="Kim J.F."/>
        </authorList>
    </citation>
    <scope>NUCLEOTIDE SEQUENCE [LARGE SCALE GENOMIC DNA]</scope>
    <source>
        <strain evidence="9 10">KCTC 2396</strain>
    </source>
</reference>
<dbReference type="InterPro" id="IPR036259">
    <property type="entry name" value="MFS_trans_sf"/>
</dbReference>
<feature type="transmembrane region" description="Helical" evidence="7">
    <location>
        <begin position="333"/>
        <end position="354"/>
    </location>
</feature>
<dbReference type="SUPFAM" id="SSF103473">
    <property type="entry name" value="MFS general substrate transporter"/>
    <property type="match status" value="1"/>
</dbReference>
<feature type="domain" description="Major facilitator superfamily (MFS) profile" evidence="8">
    <location>
        <begin position="1"/>
        <end position="383"/>
    </location>
</feature>
<dbReference type="GO" id="GO:0022857">
    <property type="term" value="F:transmembrane transporter activity"/>
    <property type="evidence" value="ECO:0007669"/>
    <property type="project" value="InterPro"/>
</dbReference>
<dbReference type="Pfam" id="PF07690">
    <property type="entry name" value="MFS_1"/>
    <property type="match status" value="1"/>
</dbReference>
<evidence type="ECO:0000256" key="1">
    <source>
        <dbReference type="ARBA" id="ARBA00004651"/>
    </source>
</evidence>
<name>Q2S856_HAHCH</name>
<proteinExistence type="predicted"/>
<accession>Q2S856</accession>
<evidence type="ECO:0000256" key="5">
    <source>
        <dbReference type="ARBA" id="ARBA00022989"/>
    </source>
</evidence>
<keyword evidence="2" id="KW-0813">Transport</keyword>
<dbReference type="eggNOG" id="COG2814">
    <property type="taxonomic scope" value="Bacteria"/>
</dbReference>
<feature type="transmembrane region" description="Helical" evidence="7">
    <location>
        <begin position="91"/>
        <end position="115"/>
    </location>
</feature>
<keyword evidence="4 7" id="KW-0812">Transmembrane</keyword>
<dbReference type="GO" id="GO:0005886">
    <property type="term" value="C:plasma membrane"/>
    <property type="evidence" value="ECO:0007669"/>
    <property type="project" value="UniProtKB-SubCell"/>
</dbReference>
<dbReference type="PANTHER" id="PTHR23517">
    <property type="entry name" value="RESISTANCE PROTEIN MDTM, PUTATIVE-RELATED-RELATED"/>
    <property type="match status" value="1"/>
</dbReference>
<dbReference type="KEGG" id="hch:HCH_06529"/>
<dbReference type="PANTHER" id="PTHR23517:SF3">
    <property type="entry name" value="INTEGRAL MEMBRANE TRANSPORT PROTEIN"/>
    <property type="match status" value="1"/>
</dbReference>
<dbReference type="CDD" id="cd06174">
    <property type="entry name" value="MFS"/>
    <property type="match status" value="1"/>
</dbReference>
<evidence type="ECO:0000259" key="8">
    <source>
        <dbReference type="PROSITE" id="PS50850"/>
    </source>
</evidence>
<dbReference type="EMBL" id="CP000155">
    <property type="protein sequence ID" value="ABC33168.1"/>
    <property type="molecule type" value="Genomic_DNA"/>
</dbReference>
<dbReference type="Gene3D" id="1.20.1250.20">
    <property type="entry name" value="MFS general substrate transporter like domains"/>
    <property type="match status" value="2"/>
</dbReference>
<feature type="transmembrane region" description="Helical" evidence="7">
    <location>
        <begin position="207"/>
        <end position="230"/>
    </location>
</feature>
<keyword evidence="6 7" id="KW-0472">Membrane</keyword>
<organism evidence="9 10">
    <name type="scientific">Hahella chejuensis (strain KCTC 2396)</name>
    <dbReference type="NCBI Taxonomy" id="349521"/>
    <lineage>
        <taxon>Bacteria</taxon>
        <taxon>Pseudomonadati</taxon>
        <taxon>Pseudomonadota</taxon>
        <taxon>Gammaproteobacteria</taxon>
        <taxon>Oceanospirillales</taxon>
        <taxon>Hahellaceae</taxon>
        <taxon>Hahella</taxon>
    </lineage>
</organism>
<dbReference type="AlphaFoldDB" id="Q2S856"/>
<dbReference type="Proteomes" id="UP000000238">
    <property type="component" value="Chromosome"/>
</dbReference>
<evidence type="ECO:0000256" key="2">
    <source>
        <dbReference type="ARBA" id="ARBA00022448"/>
    </source>
</evidence>
<comment type="subcellular location">
    <subcellularLocation>
        <location evidence="1">Cell membrane</location>
        <topology evidence="1">Multi-pass membrane protein</topology>
    </subcellularLocation>
</comment>
<evidence type="ECO:0000256" key="6">
    <source>
        <dbReference type="ARBA" id="ARBA00023136"/>
    </source>
</evidence>
<dbReference type="STRING" id="349521.HCH_06529"/>
<evidence type="ECO:0000256" key="4">
    <source>
        <dbReference type="ARBA" id="ARBA00022692"/>
    </source>
</evidence>
<evidence type="ECO:0000313" key="9">
    <source>
        <dbReference type="EMBL" id="ABC33168.1"/>
    </source>
</evidence>
<feature type="transmembrane region" description="Helical" evidence="7">
    <location>
        <begin position="154"/>
        <end position="174"/>
    </location>
</feature>
<evidence type="ECO:0000256" key="7">
    <source>
        <dbReference type="SAM" id="Phobius"/>
    </source>
</evidence>
<feature type="transmembrane region" description="Helical" evidence="7">
    <location>
        <begin position="270"/>
        <end position="288"/>
    </location>
</feature>
<dbReference type="InterPro" id="IPR011701">
    <property type="entry name" value="MFS"/>
</dbReference>
<keyword evidence="10" id="KW-1185">Reference proteome</keyword>
<sequence>MKVAFLFLLGVVVVFQYSKFPIIVPYLSSDMGMTIVEANSILSMISFIGIFFGAYLASLVKKLSVEVIVTRSLVVASLASLAMYFTTESYVFVFLRVVEGITNILMMIAIPTLLFKVCKNNTNVVMALWGAVFGVGFAAANVIFPYIITIFSWNAVFLAHSLMLLCLLAAYMSVYHKAKEATPAQTNADGFGLSIYKRLLTHRPYQLIMMVFLCFTLMYISSVSMITSFLSENSAEGIDYATTIIFICTLLGVFSVLVTSYLISKNVSPLLMIAISAVFIGVNVAYMFDTDDLSPLHYCIHFLFLGVFEGAVFSLVTLVAFNEHEMIEIKSGYIHTGNFGSFFGPIVASLFVVNGDWDNLKYLFAAVSVAALIFSLLSYLRLEVKLREVVTQE</sequence>
<evidence type="ECO:0000256" key="3">
    <source>
        <dbReference type="ARBA" id="ARBA00022475"/>
    </source>
</evidence>
<feature type="transmembrane region" description="Helical" evidence="7">
    <location>
        <begin position="242"/>
        <end position="263"/>
    </location>
</feature>
<feature type="transmembrane region" description="Helical" evidence="7">
    <location>
        <begin position="300"/>
        <end position="321"/>
    </location>
</feature>
<dbReference type="RefSeq" id="WP_011400220.1">
    <property type="nucleotide sequence ID" value="NC_007645.1"/>
</dbReference>
<dbReference type="PROSITE" id="PS50850">
    <property type="entry name" value="MFS"/>
    <property type="match status" value="1"/>
</dbReference>
<feature type="transmembrane region" description="Helical" evidence="7">
    <location>
        <begin position="360"/>
        <end position="380"/>
    </location>
</feature>